<evidence type="ECO:0000256" key="2">
    <source>
        <dbReference type="ARBA" id="ARBA00022840"/>
    </source>
</evidence>
<protein>
    <submittedName>
        <fullName evidence="5">ATP-binding cassette sub- A member 3</fullName>
    </submittedName>
</protein>
<dbReference type="InterPro" id="IPR017871">
    <property type="entry name" value="ABC_transporter-like_CS"/>
</dbReference>
<name>A0A9X0CTA0_9CNID</name>
<dbReference type="SUPFAM" id="SSF52540">
    <property type="entry name" value="P-loop containing nucleoside triphosphate hydrolases"/>
    <property type="match status" value="1"/>
</dbReference>
<dbReference type="PROSITE" id="PS00211">
    <property type="entry name" value="ABC_TRANSPORTER_1"/>
    <property type="match status" value="1"/>
</dbReference>
<evidence type="ECO:0000313" key="6">
    <source>
        <dbReference type="Proteomes" id="UP001163046"/>
    </source>
</evidence>
<dbReference type="InterPro" id="IPR027417">
    <property type="entry name" value="P-loop_NTPase"/>
</dbReference>
<dbReference type="GO" id="GO:0016020">
    <property type="term" value="C:membrane"/>
    <property type="evidence" value="ECO:0007669"/>
    <property type="project" value="InterPro"/>
</dbReference>
<dbReference type="SMART" id="SM00382">
    <property type="entry name" value="AAA"/>
    <property type="match status" value="1"/>
</dbReference>
<dbReference type="PANTHER" id="PTHR19229">
    <property type="entry name" value="ATP-BINDING CASSETTE TRANSPORTER SUBFAMILY A ABCA"/>
    <property type="match status" value="1"/>
</dbReference>
<dbReference type="FunFam" id="3.40.50.300:FF:000465">
    <property type="entry name" value="ATP-binding cassette, sub-family A (ABC1), member 3"/>
    <property type="match status" value="1"/>
</dbReference>
<keyword evidence="3" id="KW-0812">Transmembrane</keyword>
<sequence length="512" mass="56471">MFCFCISVFFSKANIAAAAGGIIWFANYIPYFFVAQSYNTMSLGAKAASCLLSNVAMSMGAELIGKFEGAGTGVQWSNLNQGTSIDDDFTLGLVLVMFVVDSLIYGLIAWYIEAVFPGDYGVPQPWYFPVLPSYWCGKSKEVEINDFHSIRNDTRSGMSAPEFLEKEPVGLEPGIEIRNLKKVFSTEKGKNIAVNGVSLNMYEGQITALLGHNGAGKTTLMSMLTGLFPSTSGSALVNGCSIRDNISGVRSSLGLCPQHDVLFDRLTVEEHLWFFARLKDCPSWRVKRDIDRMIECIGLTDKRHTQTRALSGGMKRKLSVGIALIADSKVVMLDEPTSGMDPSARRFTWDLLQQQKEGRTILLTTHFMDEADILGDRIAIMAEGNIKCCGSSLFLKNKYGVGYHMVIVKEPHCDVSRVIDVVSSHVPTAKVESNIGAELSFILPSEATGKFEELFVELETRRKDLGIASYGASVTTMEEVFLKVGEEMDSTLSDKLKPKDKQGWNLVKFYIS</sequence>
<dbReference type="InterPro" id="IPR003439">
    <property type="entry name" value="ABC_transporter-like_ATP-bd"/>
</dbReference>
<dbReference type="Proteomes" id="UP001163046">
    <property type="component" value="Unassembled WGS sequence"/>
</dbReference>
<dbReference type="PANTHER" id="PTHR19229:SF250">
    <property type="entry name" value="ABC TRANSPORTER DOMAIN-CONTAINING PROTEIN-RELATED"/>
    <property type="match status" value="1"/>
</dbReference>
<evidence type="ECO:0000313" key="5">
    <source>
        <dbReference type="EMBL" id="KAJ7372704.1"/>
    </source>
</evidence>
<dbReference type="GO" id="GO:0005319">
    <property type="term" value="F:lipid transporter activity"/>
    <property type="evidence" value="ECO:0007669"/>
    <property type="project" value="TreeGrafter"/>
</dbReference>
<keyword evidence="1" id="KW-0547">Nucleotide-binding</keyword>
<dbReference type="GO" id="GO:0016887">
    <property type="term" value="F:ATP hydrolysis activity"/>
    <property type="evidence" value="ECO:0007669"/>
    <property type="project" value="InterPro"/>
</dbReference>
<accession>A0A9X0CTA0</accession>
<dbReference type="GO" id="GO:0140359">
    <property type="term" value="F:ABC-type transporter activity"/>
    <property type="evidence" value="ECO:0007669"/>
    <property type="project" value="InterPro"/>
</dbReference>
<dbReference type="Pfam" id="PF00005">
    <property type="entry name" value="ABC_tran"/>
    <property type="match status" value="1"/>
</dbReference>
<evidence type="ECO:0000256" key="1">
    <source>
        <dbReference type="ARBA" id="ARBA00022741"/>
    </source>
</evidence>
<evidence type="ECO:0000256" key="3">
    <source>
        <dbReference type="SAM" id="Phobius"/>
    </source>
</evidence>
<keyword evidence="6" id="KW-1185">Reference proteome</keyword>
<feature type="domain" description="ABC transporter" evidence="4">
    <location>
        <begin position="175"/>
        <end position="408"/>
    </location>
</feature>
<evidence type="ECO:0000259" key="4">
    <source>
        <dbReference type="PROSITE" id="PS50893"/>
    </source>
</evidence>
<dbReference type="PROSITE" id="PS50893">
    <property type="entry name" value="ABC_TRANSPORTER_2"/>
    <property type="match status" value="1"/>
</dbReference>
<keyword evidence="3" id="KW-0472">Membrane</keyword>
<dbReference type="EMBL" id="MU826835">
    <property type="protein sequence ID" value="KAJ7372704.1"/>
    <property type="molecule type" value="Genomic_DNA"/>
</dbReference>
<dbReference type="InterPro" id="IPR003593">
    <property type="entry name" value="AAA+_ATPase"/>
</dbReference>
<dbReference type="OrthoDB" id="6512918at2759"/>
<gene>
    <name evidence="5" type="primary">ABCA3_2</name>
    <name evidence="5" type="ORF">OS493_017978</name>
</gene>
<feature type="transmembrane region" description="Helical" evidence="3">
    <location>
        <begin position="89"/>
        <end position="112"/>
    </location>
</feature>
<dbReference type="AlphaFoldDB" id="A0A9X0CTA0"/>
<keyword evidence="3" id="KW-1133">Transmembrane helix</keyword>
<dbReference type="Gene3D" id="3.40.50.300">
    <property type="entry name" value="P-loop containing nucleotide triphosphate hydrolases"/>
    <property type="match status" value="1"/>
</dbReference>
<comment type="caution">
    <text evidence="5">The sequence shown here is derived from an EMBL/GenBank/DDBJ whole genome shotgun (WGS) entry which is preliminary data.</text>
</comment>
<keyword evidence="2 5" id="KW-0067">ATP-binding</keyword>
<dbReference type="InterPro" id="IPR026082">
    <property type="entry name" value="ABCA"/>
</dbReference>
<dbReference type="CDD" id="cd03263">
    <property type="entry name" value="ABC_subfamily_A"/>
    <property type="match status" value="1"/>
</dbReference>
<proteinExistence type="predicted"/>
<reference evidence="5" key="1">
    <citation type="submission" date="2023-01" db="EMBL/GenBank/DDBJ databases">
        <title>Genome assembly of the deep-sea coral Lophelia pertusa.</title>
        <authorList>
            <person name="Herrera S."/>
            <person name="Cordes E."/>
        </authorList>
    </citation>
    <scope>NUCLEOTIDE SEQUENCE</scope>
    <source>
        <strain evidence="5">USNM1676648</strain>
        <tissue evidence="5">Polyp</tissue>
    </source>
</reference>
<dbReference type="GO" id="GO:0005524">
    <property type="term" value="F:ATP binding"/>
    <property type="evidence" value="ECO:0007669"/>
    <property type="project" value="UniProtKB-KW"/>
</dbReference>
<organism evidence="5 6">
    <name type="scientific">Desmophyllum pertusum</name>
    <dbReference type="NCBI Taxonomy" id="174260"/>
    <lineage>
        <taxon>Eukaryota</taxon>
        <taxon>Metazoa</taxon>
        <taxon>Cnidaria</taxon>
        <taxon>Anthozoa</taxon>
        <taxon>Hexacorallia</taxon>
        <taxon>Scleractinia</taxon>
        <taxon>Caryophylliina</taxon>
        <taxon>Caryophylliidae</taxon>
        <taxon>Desmophyllum</taxon>
    </lineage>
</organism>